<keyword evidence="2" id="KW-1185">Reference proteome</keyword>
<organism evidence="1 2">
    <name type="scientific">Hydrobacter penzbergensis</name>
    <dbReference type="NCBI Taxonomy" id="1235997"/>
    <lineage>
        <taxon>Bacteria</taxon>
        <taxon>Pseudomonadati</taxon>
        <taxon>Bacteroidota</taxon>
        <taxon>Chitinophagia</taxon>
        <taxon>Chitinophagales</taxon>
        <taxon>Chitinophagaceae</taxon>
        <taxon>Hydrobacter</taxon>
    </lineage>
</organism>
<dbReference type="RefSeq" id="WP_092722480.1">
    <property type="nucleotide sequence ID" value="NZ_FNNO01000003.1"/>
</dbReference>
<gene>
    <name evidence="1" type="ORF">SAMN05444410_1037</name>
</gene>
<comment type="caution">
    <text evidence="1">The sequence shown here is derived from an EMBL/GenBank/DDBJ whole genome shotgun (WGS) entry which is preliminary data.</text>
</comment>
<evidence type="ECO:0000313" key="1">
    <source>
        <dbReference type="EMBL" id="SDW45829.1"/>
    </source>
</evidence>
<dbReference type="AlphaFoldDB" id="A0A8X8IFG7"/>
<evidence type="ECO:0000313" key="2">
    <source>
        <dbReference type="Proteomes" id="UP000198711"/>
    </source>
</evidence>
<dbReference type="EMBL" id="FNNO01000003">
    <property type="protein sequence ID" value="SDW45829.1"/>
    <property type="molecule type" value="Genomic_DNA"/>
</dbReference>
<sequence length="216" mass="24624">MKYLFVLLALFIKTESFSQIQRLTPATALGVTHVDTTRKPYATSIARSADVHRDVSLFAQKDTTINIRIERSQLDSFIAKKIDIGQKASLLLSNYDFTKPTQDNSRRVQRIKMLSNNSVHILYNDGTSQIRTYQTMSMEGAADDPGSNVDISYPQAPQQNSTLSKYTTKLNNELQDPLRKLLSPSDWDDLVKAEKDISIFERIDKRLQFLIFLTTK</sequence>
<dbReference type="Proteomes" id="UP000198711">
    <property type="component" value="Unassembled WGS sequence"/>
</dbReference>
<name>A0A8X8IFG7_9BACT</name>
<reference evidence="1 2" key="1">
    <citation type="submission" date="2016-10" db="EMBL/GenBank/DDBJ databases">
        <authorList>
            <person name="Varghese N."/>
            <person name="Submissions S."/>
        </authorList>
    </citation>
    <scope>NUCLEOTIDE SEQUENCE [LARGE SCALE GENOMIC DNA]</scope>
    <source>
        <strain evidence="1 2">DSM 25353</strain>
    </source>
</reference>
<proteinExistence type="predicted"/>
<protein>
    <submittedName>
        <fullName evidence="1">Uncharacterized protein</fullName>
    </submittedName>
</protein>
<accession>A0A8X8IFG7</accession>